<gene>
    <name evidence="8" type="ORF">G3446_14220</name>
</gene>
<dbReference type="InterPro" id="IPR018076">
    <property type="entry name" value="T2SS_GspF_dom"/>
</dbReference>
<feature type="transmembrane region" description="Helical" evidence="6">
    <location>
        <begin position="143"/>
        <end position="162"/>
    </location>
</feature>
<dbReference type="RefSeq" id="WP_164453494.1">
    <property type="nucleotide sequence ID" value="NZ_JAAIJQ010000040.1"/>
</dbReference>
<evidence type="ECO:0000256" key="1">
    <source>
        <dbReference type="ARBA" id="ARBA00004651"/>
    </source>
</evidence>
<comment type="caution">
    <text evidence="8">The sequence shown here is derived from an EMBL/GenBank/DDBJ whole genome shotgun (WGS) entry which is preliminary data.</text>
</comment>
<protein>
    <submittedName>
        <fullName evidence="8">Type II secretion system F family protein</fullName>
    </submittedName>
</protein>
<feature type="transmembrane region" description="Helical" evidence="6">
    <location>
        <begin position="111"/>
        <end position="131"/>
    </location>
</feature>
<evidence type="ECO:0000256" key="5">
    <source>
        <dbReference type="ARBA" id="ARBA00023136"/>
    </source>
</evidence>
<reference evidence="8 9" key="1">
    <citation type="submission" date="2020-02" db="EMBL/GenBank/DDBJ databases">
        <title>Genome sequences of Thiorhodococcus mannitoliphagus and Thiorhodococcus minor, purple sulfur photosynthetic bacteria in the gammaproteobacterial family, Chromatiaceae.</title>
        <authorList>
            <person name="Aviles F.A."/>
            <person name="Meyer T.E."/>
            <person name="Kyndt J.A."/>
        </authorList>
    </citation>
    <scope>NUCLEOTIDE SEQUENCE [LARGE SCALE GENOMIC DNA]</scope>
    <source>
        <strain evidence="8 9">DSM 11518</strain>
    </source>
</reference>
<proteinExistence type="predicted"/>
<dbReference type="Pfam" id="PF00482">
    <property type="entry name" value="T2SSF"/>
    <property type="match status" value="1"/>
</dbReference>
<dbReference type="PANTHER" id="PTHR35007:SF2">
    <property type="entry name" value="PILUS ASSEMBLE PROTEIN"/>
    <property type="match status" value="1"/>
</dbReference>
<accession>A0A6M0JZR4</accession>
<sequence length="330" mass="36282">MFDWLLNLPVLQELFGTDPAGLQTFYSVLIGVAVFILALALYFVASGTWNPLRRRVESVKQVPGMPAPKESSPGLIAALGGIFMPRSASKRGSTQEILRYAGYNEDGTIRVFYGLKLLATLLVPTVLFATLKLTGRTMALEDLLLYLLLAGLLGYLIPDLILRRRAQRRQDRLRKGLPDAMDLLVVCSEAGLGLSAGIQRVSSEITITHPDLAEELSLFSMQTRAGMDNRAALRDLEERTGLEDIQTLVAMLLQSMRFGTSIAETLRIYADELRDKRLQRAQEKAARVGTLMIFPLVLCIMPSFLLVVLGPAILGAIRAFKASVLGDFGN</sequence>
<evidence type="ECO:0000313" key="9">
    <source>
        <dbReference type="Proteomes" id="UP000483379"/>
    </source>
</evidence>
<dbReference type="GO" id="GO:0005886">
    <property type="term" value="C:plasma membrane"/>
    <property type="evidence" value="ECO:0007669"/>
    <property type="project" value="UniProtKB-SubCell"/>
</dbReference>
<keyword evidence="3 6" id="KW-0812">Transmembrane</keyword>
<evidence type="ECO:0000313" key="8">
    <source>
        <dbReference type="EMBL" id="NEV63028.1"/>
    </source>
</evidence>
<keyword evidence="5 6" id="KW-0472">Membrane</keyword>
<dbReference type="EMBL" id="JAAIJQ010000040">
    <property type="protein sequence ID" value="NEV63028.1"/>
    <property type="molecule type" value="Genomic_DNA"/>
</dbReference>
<evidence type="ECO:0000256" key="6">
    <source>
        <dbReference type="SAM" id="Phobius"/>
    </source>
</evidence>
<feature type="transmembrane region" description="Helical" evidence="6">
    <location>
        <begin position="288"/>
        <end position="317"/>
    </location>
</feature>
<evidence type="ECO:0000259" key="7">
    <source>
        <dbReference type="Pfam" id="PF00482"/>
    </source>
</evidence>
<keyword evidence="4 6" id="KW-1133">Transmembrane helix</keyword>
<keyword evidence="9" id="KW-1185">Reference proteome</keyword>
<evidence type="ECO:0000256" key="4">
    <source>
        <dbReference type="ARBA" id="ARBA00022989"/>
    </source>
</evidence>
<organism evidence="8 9">
    <name type="scientific">Thiorhodococcus minor</name>
    <dbReference type="NCBI Taxonomy" id="57489"/>
    <lineage>
        <taxon>Bacteria</taxon>
        <taxon>Pseudomonadati</taxon>
        <taxon>Pseudomonadota</taxon>
        <taxon>Gammaproteobacteria</taxon>
        <taxon>Chromatiales</taxon>
        <taxon>Chromatiaceae</taxon>
        <taxon>Thiorhodococcus</taxon>
    </lineage>
</organism>
<name>A0A6M0JZR4_9GAMM</name>
<keyword evidence="2" id="KW-1003">Cell membrane</keyword>
<dbReference type="PANTHER" id="PTHR35007">
    <property type="entry name" value="INTEGRAL MEMBRANE PROTEIN-RELATED"/>
    <property type="match status" value="1"/>
</dbReference>
<comment type="subcellular location">
    <subcellularLocation>
        <location evidence="1">Cell membrane</location>
        <topology evidence="1">Multi-pass membrane protein</topology>
    </subcellularLocation>
</comment>
<feature type="transmembrane region" description="Helical" evidence="6">
    <location>
        <begin position="20"/>
        <end position="45"/>
    </location>
</feature>
<feature type="domain" description="Type II secretion system protein GspF" evidence="7">
    <location>
        <begin position="181"/>
        <end position="309"/>
    </location>
</feature>
<dbReference type="AlphaFoldDB" id="A0A6M0JZR4"/>
<evidence type="ECO:0000256" key="3">
    <source>
        <dbReference type="ARBA" id="ARBA00022692"/>
    </source>
</evidence>
<dbReference type="Proteomes" id="UP000483379">
    <property type="component" value="Unassembled WGS sequence"/>
</dbReference>
<evidence type="ECO:0000256" key="2">
    <source>
        <dbReference type="ARBA" id="ARBA00022475"/>
    </source>
</evidence>